<evidence type="ECO:0000256" key="6">
    <source>
        <dbReference type="SAM" id="Phobius"/>
    </source>
</evidence>
<dbReference type="AlphaFoldDB" id="A0A644W4A4"/>
<proteinExistence type="predicted"/>
<feature type="transmembrane region" description="Helical" evidence="6">
    <location>
        <begin position="30"/>
        <end position="50"/>
    </location>
</feature>
<dbReference type="InterPro" id="IPR050601">
    <property type="entry name" value="CPA3_antiporter_subunitC"/>
</dbReference>
<organism evidence="7">
    <name type="scientific">bioreactor metagenome</name>
    <dbReference type="NCBI Taxonomy" id="1076179"/>
    <lineage>
        <taxon>unclassified sequences</taxon>
        <taxon>metagenomes</taxon>
        <taxon>ecological metagenomes</taxon>
    </lineage>
</organism>
<evidence type="ECO:0000256" key="1">
    <source>
        <dbReference type="ARBA" id="ARBA00004651"/>
    </source>
</evidence>
<accession>A0A644W4A4</accession>
<keyword evidence="4 6" id="KW-1133">Transmembrane helix</keyword>
<dbReference type="PANTHER" id="PTHR34583">
    <property type="entry name" value="ANTIPORTER SUBUNIT MNHC2-RELATED"/>
    <property type="match status" value="1"/>
</dbReference>
<feature type="transmembrane region" description="Helical" evidence="6">
    <location>
        <begin position="6"/>
        <end position="23"/>
    </location>
</feature>
<sequence length="115" mass="12282">MIGNAPFFVVGVLFLMGLVSLFLSKNLIKIAIAISIIGSAVNIFLVSLGYRAGGTIPVHFLAGEGSTMVLPTPQAMTLTAIVIALATTALLLSLIMLVWRHYGTLDIDEIRRLRG</sequence>
<keyword evidence="5 6" id="KW-0472">Membrane</keyword>
<evidence type="ECO:0000256" key="5">
    <source>
        <dbReference type="ARBA" id="ARBA00023136"/>
    </source>
</evidence>
<name>A0A644W4A4_9ZZZZ</name>
<keyword evidence="2" id="KW-1003">Cell membrane</keyword>
<feature type="transmembrane region" description="Helical" evidence="6">
    <location>
        <begin position="75"/>
        <end position="99"/>
    </location>
</feature>
<dbReference type="EMBL" id="VSSQ01000603">
    <property type="protein sequence ID" value="MPL98346.1"/>
    <property type="molecule type" value="Genomic_DNA"/>
</dbReference>
<dbReference type="InterPro" id="IPR039428">
    <property type="entry name" value="NUOK/Mnh_C1-like"/>
</dbReference>
<reference evidence="7" key="1">
    <citation type="submission" date="2019-08" db="EMBL/GenBank/DDBJ databases">
        <authorList>
            <person name="Kucharzyk K."/>
            <person name="Murdoch R.W."/>
            <person name="Higgins S."/>
            <person name="Loffler F."/>
        </authorList>
    </citation>
    <scope>NUCLEOTIDE SEQUENCE</scope>
</reference>
<evidence type="ECO:0000256" key="4">
    <source>
        <dbReference type="ARBA" id="ARBA00022989"/>
    </source>
</evidence>
<evidence type="ECO:0000256" key="2">
    <source>
        <dbReference type="ARBA" id="ARBA00022475"/>
    </source>
</evidence>
<dbReference type="Gene3D" id="1.10.287.3510">
    <property type="match status" value="1"/>
</dbReference>
<dbReference type="GO" id="GO:0005886">
    <property type="term" value="C:plasma membrane"/>
    <property type="evidence" value="ECO:0007669"/>
    <property type="project" value="UniProtKB-SubCell"/>
</dbReference>
<dbReference type="Pfam" id="PF00420">
    <property type="entry name" value="Oxidored_q2"/>
    <property type="match status" value="1"/>
</dbReference>
<keyword evidence="3 6" id="KW-0812">Transmembrane</keyword>
<comment type="subcellular location">
    <subcellularLocation>
        <location evidence="1">Cell membrane</location>
        <topology evidence="1">Multi-pass membrane protein</topology>
    </subcellularLocation>
</comment>
<comment type="caution">
    <text evidence="7">The sequence shown here is derived from an EMBL/GenBank/DDBJ whole genome shotgun (WGS) entry which is preliminary data.</text>
</comment>
<evidence type="ECO:0000256" key="3">
    <source>
        <dbReference type="ARBA" id="ARBA00022692"/>
    </source>
</evidence>
<protein>
    <submittedName>
        <fullName evidence="7">Na(+)/H(+) antiporter subunit C1</fullName>
    </submittedName>
</protein>
<gene>
    <name evidence="7" type="primary">mnhC1_2</name>
    <name evidence="7" type="ORF">SDC9_44550</name>
</gene>
<evidence type="ECO:0000313" key="7">
    <source>
        <dbReference type="EMBL" id="MPL98346.1"/>
    </source>
</evidence>
<dbReference type="PANTHER" id="PTHR34583:SF2">
    <property type="entry name" value="ANTIPORTER SUBUNIT MNHC2-RELATED"/>
    <property type="match status" value="1"/>
</dbReference>